<name>A0ABU2JBU7_9ACTN</name>
<keyword evidence="2" id="KW-1185">Reference proteome</keyword>
<evidence type="ECO:0000313" key="1">
    <source>
        <dbReference type="EMBL" id="MDT0262457.1"/>
    </source>
</evidence>
<sequence length="271" mass="28867">MSGEVDRRSTDELVATYLADGVVHPITVFPPDDCPPLLAAVRDVLTRPGPAPAPSQEQSSGRLASVSGTQSSVPFVESRHLDSRVVFDLCTAPPVLDLARGILGDDLLLWRSTIIAKPPGGAGFRWHQDFGGVFGAHESYGLEPPLHLNVWMALTPTTRANGCLRFVPGMPQVLPGAPSGPGQRATLLTREEHIDESRAIDAPLAAGEAAVFGDRALHASWPNETDEARLGLAVRITLPQVRVRSHFPGHRNILISGRDALGVNPLAPPPA</sequence>
<protein>
    <submittedName>
        <fullName evidence="1">Phytanoyl-CoA dioxygenase family protein</fullName>
    </submittedName>
</protein>
<dbReference type="GO" id="GO:0051213">
    <property type="term" value="F:dioxygenase activity"/>
    <property type="evidence" value="ECO:0007669"/>
    <property type="project" value="UniProtKB-KW"/>
</dbReference>
<dbReference type="EMBL" id="JAVREH010000018">
    <property type="protein sequence ID" value="MDT0262457.1"/>
    <property type="molecule type" value="Genomic_DNA"/>
</dbReference>
<dbReference type="Pfam" id="PF05721">
    <property type="entry name" value="PhyH"/>
    <property type="match status" value="1"/>
</dbReference>
<dbReference type="PANTHER" id="PTHR20883:SF46">
    <property type="entry name" value="PHYTANOYL-COA HYDROXYLASE"/>
    <property type="match status" value="1"/>
</dbReference>
<dbReference type="Proteomes" id="UP001183176">
    <property type="component" value="Unassembled WGS sequence"/>
</dbReference>
<keyword evidence="1" id="KW-0223">Dioxygenase</keyword>
<dbReference type="Gene3D" id="2.60.120.620">
    <property type="entry name" value="q2cbj1_9rhob like domain"/>
    <property type="match status" value="1"/>
</dbReference>
<evidence type="ECO:0000313" key="2">
    <source>
        <dbReference type="Proteomes" id="UP001183176"/>
    </source>
</evidence>
<organism evidence="1 2">
    <name type="scientific">Jatrophihabitans lederbergiae</name>
    <dbReference type="NCBI Taxonomy" id="3075547"/>
    <lineage>
        <taxon>Bacteria</taxon>
        <taxon>Bacillati</taxon>
        <taxon>Actinomycetota</taxon>
        <taxon>Actinomycetes</taxon>
        <taxon>Jatrophihabitantales</taxon>
        <taxon>Jatrophihabitantaceae</taxon>
        <taxon>Jatrophihabitans</taxon>
    </lineage>
</organism>
<reference evidence="2" key="1">
    <citation type="submission" date="2023-07" db="EMBL/GenBank/DDBJ databases">
        <title>30 novel species of actinomycetes from the DSMZ collection.</title>
        <authorList>
            <person name="Nouioui I."/>
        </authorList>
    </citation>
    <scope>NUCLEOTIDE SEQUENCE [LARGE SCALE GENOMIC DNA]</scope>
    <source>
        <strain evidence="2">DSM 44399</strain>
    </source>
</reference>
<dbReference type="InterPro" id="IPR008775">
    <property type="entry name" value="Phytyl_CoA_dOase-like"/>
</dbReference>
<proteinExistence type="predicted"/>
<gene>
    <name evidence="1" type="ORF">RM423_13750</name>
</gene>
<dbReference type="PANTHER" id="PTHR20883">
    <property type="entry name" value="PHYTANOYL-COA DIOXYGENASE DOMAIN CONTAINING 1"/>
    <property type="match status" value="1"/>
</dbReference>
<dbReference type="RefSeq" id="WP_311423606.1">
    <property type="nucleotide sequence ID" value="NZ_JAVREH010000018.1"/>
</dbReference>
<dbReference type="SUPFAM" id="SSF51197">
    <property type="entry name" value="Clavaminate synthase-like"/>
    <property type="match status" value="1"/>
</dbReference>
<comment type="caution">
    <text evidence="1">The sequence shown here is derived from an EMBL/GenBank/DDBJ whole genome shotgun (WGS) entry which is preliminary data.</text>
</comment>
<accession>A0ABU2JBU7</accession>
<keyword evidence="1" id="KW-0560">Oxidoreductase</keyword>